<dbReference type="Gramene" id="ESW13591">
    <property type="protein sequence ID" value="ESW13591"/>
    <property type="gene ID" value="PHAVU_008G209400g"/>
</dbReference>
<evidence type="ECO:0000313" key="5">
    <source>
        <dbReference type="Proteomes" id="UP000000226"/>
    </source>
</evidence>
<feature type="coiled-coil region" evidence="1">
    <location>
        <begin position="248"/>
        <end position="275"/>
    </location>
</feature>
<evidence type="ECO:0000256" key="1">
    <source>
        <dbReference type="SAM" id="Coils"/>
    </source>
</evidence>
<dbReference type="OrthoDB" id="1417722at2759"/>
<dbReference type="InterPro" id="IPR019557">
    <property type="entry name" value="AminoTfrase-like_pln_mobile"/>
</dbReference>
<keyword evidence="1" id="KW-0175">Coiled coil</keyword>
<dbReference type="GO" id="GO:0010073">
    <property type="term" value="P:meristem maintenance"/>
    <property type="evidence" value="ECO:0007669"/>
    <property type="project" value="InterPro"/>
</dbReference>
<dbReference type="PANTHER" id="PTHR46033:SF8">
    <property type="entry name" value="PROTEIN MAINTENANCE OF MERISTEMS-LIKE"/>
    <property type="match status" value="1"/>
</dbReference>
<gene>
    <name evidence="4" type="ORF">PHAVU_008G209400g</name>
</gene>
<dbReference type="Pfam" id="PF10536">
    <property type="entry name" value="PMD"/>
    <property type="match status" value="1"/>
</dbReference>
<dbReference type="PANTHER" id="PTHR46033">
    <property type="entry name" value="PROTEIN MAIN-LIKE 2"/>
    <property type="match status" value="1"/>
</dbReference>
<dbReference type="eggNOG" id="ENOG502QR1U">
    <property type="taxonomic scope" value="Eukaryota"/>
</dbReference>
<protein>
    <recommendedName>
        <fullName evidence="3">Aminotransferase-like plant mobile domain-containing protein</fullName>
    </recommendedName>
</protein>
<dbReference type="EMBL" id="CM002295">
    <property type="protein sequence ID" value="ESW13591.1"/>
    <property type="molecule type" value="Genomic_DNA"/>
</dbReference>
<accession>V7BAU6</accession>
<evidence type="ECO:0000313" key="4">
    <source>
        <dbReference type="EMBL" id="ESW13591.1"/>
    </source>
</evidence>
<feature type="compositionally biased region" description="Acidic residues" evidence="2">
    <location>
        <begin position="341"/>
        <end position="360"/>
    </location>
</feature>
<reference evidence="5" key="1">
    <citation type="journal article" date="2014" name="Nat. Genet.">
        <title>A reference genome for common bean and genome-wide analysis of dual domestications.</title>
        <authorList>
            <person name="Schmutz J."/>
            <person name="McClean P.E."/>
            <person name="Mamidi S."/>
            <person name="Wu G.A."/>
            <person name="Cannon S.B."/>
            <person name="Grimwood J."/>
            <person name="Jenkins J."/>
            <person name="Shu S."/>
            <person name="Song Q."/>
            <person name="Chavarro C."/>
            <person name="Torres-Torres M."/>
            <person name="Geffroy V."/>
            <person name="Moghaddam S.M."/>
            <person name="Gao D."/>
            <person name="Abernathy B."/>
            <person name="Barry K."/>
            <person name="Blair M."/>
            <person name="Brick M.A."/>
            <person name="Chovatia M."/>
            <person name="Gepts P."/>
            <person name="Goodstein D.M."/>
            <person name="Gonzales M."/>
            <person name="Hellsten U."/>
            <person name="Hyten D.L."/>
            <person name="Jia G."/>
            <person name="Kelly J.D."/>
            <person name="Kudrna D."/>
            <person name="Lee R."/>
            <person name="Richard M.M."/>
            <person name="Miklas P.N."/>
            <person name="Osorno J.M."/>
            <person name="Rodrigues J."/>
            <person name="Thareau V."/>
            <person name="Urrea C.A."/>
            <person name="Wang M."/>
            <person name="Yu Y."/>
            <person name="Zhang M."/>
            <person name="Wing R.A."/>
            <person name="Cregan P.B."/>
            <person name="Rokhsar D.S."/>
            <person name="Jackson S.A."/>
        </authorList>
    </citation>
    <scope>NUCLEOTIDE SEQUENCE [LARGE SCALE GENOMIC DNA]</scope>
    <source>
        <strain evidence="5">cv. G19833</strain>
    </source>
</reference>
<keyword evidence="5" id="KW-1185">Reference proteome</keyword>
<proteinExistence type="predicted"/>
<evidence type="ECO:0000256" key="2">
    <source>
        <dbReference type="SAM" id="MobiDB-lite"/>
    </source>
</evidence>
<dbReference type="InterPro" id="IPR044824">
    <property type="entry name" value="MAIN-like"/>
</dbReference>
<organism evidence="4 5">
    <name type="scientific">Phaseolus vulgaris</name>
    <name type="common">Kidney bean</name>
    <name type="synonym">French bean</name>
    <dbReference type="NCBI Taxonomy" id="3885"/>
    <lineage>
        <taxon>Eukaryota</taxon>
        <taxon>Viridiplantae</taxon>
        <taxon>Streptophyta</taxon>
        <taxon>Embryophyta</taxon>
        <taxon>Tracheophyta</taxon>
        <taxon>Spermatophyta</taxon>
        <taxon>Magnoliopsida</taxon>
        <taxon>eudicotyledons</taxon>
        <taxon>Gunneridae</taxon>
        <taxon>Pentapetalae</taxon>
        <taxon>rosids</taxon>
        <taxon>fabids</taxon>
        <taxon>Fabales</taxon>
        <taxon>Fabaceae</taxon>
        <taxon>Papilionoideae</taxon>
        <taxon>50 kb inversion clade</taxon>
        <taxon>NPAAA clade</taxon>
        <taxon>indigoferoid/millettioid clade</taxon>
        <taxon>Phaseoleae</taxon>
        <taxon>Phaseolus</taxon>
    </lineage>
</organism>
<dbReference type="OMA" id="HNGMIEM"/>
<sequence>MQVFRHYCRPKFLGSLNKTLSDEEKFIIQSTPFGWLIVLDGNLKLNRCLLRELCTRWVERSHGFVVNSRVVPFTLLDVCLGIGLRVLRDKFDLQKTENNCKSMSFFKSSHVSVKMIYDEIVKRCNECSIHDFCRLYILLGMSEFLFPSRMGLVLGGLFRVVDDLGELGRFNWGGLVYDFLDQKKTNATYIHVRGCVYLMQIWALEHLFSYKRQMPRIGNRYPRITHWMDVRLSDIEIASGLQQNVVKVVDMLRQAKEQQVVISNLEKELKELQEFLSARAKSSVHDSPSVDDDEHLQTSYVDDKDEPDEQGILEGQDLPEEQGLPDEQGLPEEQHVPEQQDVLEDQDVPQEQDVPEDQDGGEEKSNIFTRVKHRARKRVKSVVMKSP</sequence>
<dbReference type="AlphaFoldDB" id="V7BAU6"/>
<name>V7BAU6_PHAVU</name>
<evidence type="ECO:0000259" key="3">
    <source>
        <dbReference type="Pfam" id="PF10536"/>
    </source>
</evidence>
<dbReference type="Proteomes" id="UP000000226">
    <property type="component" value="Chromosome 8"/>
</dbReference>
<feature type="domain" description="Aminotransferase-like plant mobile" evidence="3">
    <location>
        <begin position="43"/>
        <end position="274"/>
    </location>
</feature>
<feature type="region of interest" description="Disordered" evidence="2">
    <location>
        <begin position="319"/>
        <end position="371"/>
    </location>
</feature>